<dbReference type="InterPro" id="IPR003593">
    <property type="entry name" value="AAA+_ATPase"/>
</dbReference>
<evidence type="ECO:0000259" key="4">
    <source>
        <dbReference type="PROSITE" id="PS50893"/>
    </source>
</evidence>
<evidence type="ECO:0000256" key="2">
    <source>
        <dbReference type="ARBA" id="ARBA00022741"/>
    </source>
</evidence>
<keyword evidence="3 5" id="KW-0067">ATP-binding</keyword>
<dbReference type="SMART" id="SM00382">
    <property type="entry name" value="AAA"/>
    <property type="match status" value="1"/>
</dbReference>
<sequence length="328" mass="37298">MSRETLIIVENLKKYFPLSIGFFRSLVLRNIPYVRAVDGVSFDIKRSEIFGLAGESGSGKTTTGRLILKLVTPTSGKIIFDGVDITFMRESEFKKFRRRMQIVFQDPYESLNPKMIVRSILEEPLLIQGIYENIEERIYQVLEDVKLTPPEEFLFRYPHELSGGQRQRVAVARALVLNPDFIVADEPVSMLDVSIRAEILNLMLELRRKYGVSFLFITHDLAISRAVCDRLAVMYLGKIVEMGDVEDVVRKPLHPYTQALIEAVPVPDPTSKRIEVRVKGEIPSPINPPPGCRFHTRCPSIIGDICRVKEPPLVDVSGRKVACHLYSR</sequence>
<dbReference type="InterPro" id="IPR027417">
    <property type="entry name" value="P-loop_NTPase"/>
</dbReference>
<keyword evidence="2" id="KW-0547">Nucleotide-binding</keyword>
<evidence type="ECO:0000256" key="1">
    <source>
        <dbReference type="ARBA" id="ARBA00022448"/>
    </source>
</evidence>
<dbReference type="AlphaFoldDB" id="A0A7C4RYD2"/>
<dbReference type="FunFam" id="3.40.50.300:FF:000016">
    <property type="entry name" value="Oligopeptide ABC transporter ATP-binding component"/>
    <property type="match status" value="1"/>
</dbReference>
<dbReference type="Gene3D" id="3.40.50.300">
    <property type="entry name" value="P-loop containing nucleotide triphosphate hydrolases"/>
    <property type="match status" value="1"/>
</dbReference>
<dbReference type="InterPro" id="IPR017871">
    <property type="entry name" value="ABC_transporter-like_CS"/>
</dbReference>
<dbReference type="InterPro" id="IPR050319">
    <property type="entry name" value="ABC_transp_ATP-bind"/>
</dbReference>
<organism evidence="5">
    <name type="scientific">Fervidobacterium pennivorans</name>
    <dbReference type="NCBI Taxonomy" id="93466"/>
    <lineage>
        <taxon>Bacteria</taxon>
        <taxon>Thermotogati</taxon>
        <taxon>Thermotogota</taxon>
        <taxon>Thermotogae</taxon>
        <taxon>Thermotogales</taxon>
        <taxon>Fervidobacteriaceae</taxon>
        <taxon>Fervidobacterium</taxon>
    </lineage>
</organism>
<dbReference type="InterPro" id="IPR013563">
    <property type="entry name" value="Oligopep_ABC_C"/>
</dbReference>
<protein>
    <submittedName>
        <fullName evidence="5">ABC transporter ATP-binding protein</fullName>
    </submittedName>
</protein>
<name>A0A7C4RYD2_FERPE</name>
<dbReference type="CDD" id="cd03257">
    <property type="entry name" value="ABC_NikE_OppD_transporters"/>
    <property type="match status" value="1"/>
</dbReference>
<dbReference type="PROSITE" id="PS00211">
    <property type="entry name" value="ABC_TRANSPORTER_1"/>
    <property type="match status" value="1"/>
</dbReference>
<evidence type="ECO:0000313" key="5">
    <source>
        <dbReference type="EMBL" id="HGU41633.1"/>
    </source>
</evidence>
<comment type="caution">
    <text evidence="5">The sequence shown here is derived from an EMBL/GenBank/DDBJ whole genome shotgun (WGS) entry which is preliminary data.</text>
</comment>
<dbReference type="GO" id="GO:0016887">
    <property type="term" value="F:ATP hydrolysis activity"/>
    <property type="evidence" value="ECO:0007669"/>
    <property type="project" value="InterPro"/>
</dbReference>
<accession>A0A7C4RYD2</accession>
<gene>
    <name evidence="5" type="ORF">ENT72_01735</name>
</gene>
<dbReference type="SUPFAM" id="SSF52540">
    <property type="entry name" value="P-loop containing nucleoside triphosphate hydrolases"/>
    <property type="match status" value="1"/>
</dbReference>
<proteinExistence type="predicted"/>
<reference evidence="5" key="1">
    <citation type="journal article" date="2020" name="mSystems">
        <title>Genome- and Community-Level Interaction Insights into Carbon Utilization and Element Cycling Functions of Hydrothermarchaeota in Hydrothermal Sediment.</title>
        <authorList>
            <person name="Zhou Z."/>
            <person name="Liu Y."/>
            <person name="Xu W."/>
            <person name="Pan J."/>
            <person name="Luo Z.H."/>
            <person name="Li M."/>
        </authorList>
    </citation>
    <scope>NUCLEOTIDE SEQUENCE [LARGE SCALE GENOMIC DNA]</scope>
    <source>
        <strain evidence="5">SpSt-604</strain>
    </source>
</reference>
<dbReference type="PANTHER" id="PTHR43776">
    <property type="entry name" value="TRANSPORT ATP-BINDING PROTEIN"/>
    <property type="match status" value="1"/>
</dbReference>
<dbReference type="Pfam" id="PF08352">
    <property type="entry name" value="oligo_HPY"/>
    <property type="match status" value="1"/>
</dbReference>
<dbReference type="GO" id="GO:0055085">
    <property type="term" value="P:transmembrane transport"/>
    <property type="evidence" value="ECO:0007669"/>
    <property type="project" value="UniProtKB-ARBA"/>
</dbReference>
<dbReference type="NCBIfam" id="TIGR01727">
    <property type="entry name" value="oligo_HPY"/>
    <property type="match status" value="1"/>
</dbReference>
<dbReference type="Pfam" id="PF00005">
    <property type="entry name" value="ABC_tran"/>
    <property type="match status" value="1"/>
</dbReference>
<dbReference type="GO" id="GO:0015833">
    <property type="term" value="P:peptide transport"/>
    <property type="evidence" value="ECO:0007669"/>
    <property type="project" value="InterPro"/>
</dbReference>
<evidence type="ECO:0000256" key="3">
    <source>
        <dbReference type="ARBA" id="ARBA00022840"/>
    </source>
</evidence>
<keyword evidence="1" id="KW-0813">Transport</keyword>
<dbReference type="PROSITE" id="PS50893">
    <property type="entry name" value="ABC_TRANSPORTER_2"/>
    <property type="match status" value="1"/>
</dbReference>
<feature type="domain" description="ABC transporter" evidence="4">
    <location>
        <begin position="7"/>
        <end position="261"/>
    </location>
</feature>
<dbReference type="GO" id="GO:0005524">
    <property type="term" value="F:ATP binding"/>
    <property type="evidence" value="ECO:0007669"/>
    <property type="project" value="UniProtKB-KW"/>
</dbReference>
<dbReference type="EMBL" id="DSZT01000055">
    <property type="protein sequence ID" value="HGU41633.1"/>
    <property type="molecule type" value="Genomic_DNA"/>
</dbReference>
<dbReference type="InterPro" id="IPR003439">
    <property type="entry name" value="ABC_transporter-like_ATP-bd"/>
</dbReference>
<dbReference type="PANTHER" id="PTHR43776:SF8">
    <property type="entry name" value="ABC TRANSPORTER, ATP-BINDING PROTEIN"/>
    <property type="match status" value="1"/>
</dbReference>